<dbReference type="SUPFAM" id="SSF52540">
    <property type="entry name" value="P-loop containing nucleoside triphosphate hydrolases"/>
    <property type="match status" value="1"/>
</dbReference>
<evidence type="ECO:0000256" key="10">
    <source>
        <dbReference type="ARBA" id="ARBA00022840"/>
    </source>
</evidence>
<dbReference type="FunFam" id="3.40.50.300:FF:001446">
    <property type="entry name" value="DsDNA exonuclease SbcC"/>
    <property type="match status" value="1"/>
</dbReference>
<feature type="compositionally biased region" description="Basic and acidic residues" evidence="15">
    <location>
        <begin position="745"/>
        <end position="759"/>
    </location>
</feature>
<dbReference type="GO" id="GO:0004519">
    <property type="term" value="F:endonuclease activity"/>
    <property type="evidence" value="ECO:0007669"/>
    <property type="project" value="UniProtKB-KW"/>
</dbReference>
<evidence type="ECO:0000256" key="9">
    <source>
        <dbReference type="ARBA" id="ARBA00022839"/>
    </source>
</evidence>
<feature type="region of interest" description="Disordered" evidence="15">
    <location>
        <begin position="854"/>
        <end position="873"/>
    </location>
</feature>
<feature type="compositionally biased region" description="Basic and acidic residues" evidence="15">
    <location>
        <begin position="574"/>
        <end position="592"/>
    </location>
</feature>
<dbReference type="Pfam" id="PF13476">
    <property type="entry name" value="AAA_23"/>
    <property type="match status" value="1"/>
</dbReference>
<comment type="caution">
    <text evidence="17">The sequence shown here is derived from an EMBL/GenBank/DDBJ whole genome shotgun (WGS) entry which is preliminary data.</text>
</comment>
<dbReference type="PANTHER" id="PTHR32114">
    <property type="entry name" value="ABC TRANSPORTER ABCH.3"/>
    <property type="match status" value="1"/>
</dbReference>
<keyword evidence="4" id="KW-0235">DNA replication</keyword>
<evidence type="ECO:0000313" key="17">
    <source>
        <dbReference type="EMBL" id="MBB3185265.1"/>
    </source>
</evidence>
<feature type="compositionally biased region" description="Acidic residues" evidence="15">
    <location>
        <begin position="863"/>
        <end position="873"/>
    </location>
</feature>
<evidence type="ECO:0000256" key="14">
    <source>
        <dbReference type="SAM" id="Coils"/>
    </source>
</evidence>
<protein>
    <recommendedName>
        <fullName evidence="3">Nuclease SbcCD subunit C</fullName>
    </recommendedName>
</protein>
<gene>
    <name evidence="17" type="ORF">FHR95_002846</name>
</gene>
<proteinExistence type="inferred from homology"/>
<feature type="region of interest" description="Disordered" evidence="15">
    <location>
        <begin position="551"/>
        <end position="592"/>
    </location>
</feature>
<dbReference type="RefSeq" id="WP_183314897.1">
    <property type="nucleotide sequence ID" value="NZ_JACHXQ010000011.1"/>
</dbReference>
<evidence type="ECO:0000259" key="16">
    <source>
        <dbReference type="Pfam" id="PF13476"/>
    </source>
</evidence>
<dbReference type="GO" id="GO:0004527">
    <property type="term" value="F:exonuclease activity"/>
    <property type="evidence" value="ECO:0007669"/>
    <property type="project" value="UniProtKB-KW"/>
</dbReference>
<keyword evidence="6" id="KW-0547">Nucleotide-binding</keyword>
<dbReference type="InterPro" id="IPR038729">
    <property type="entry name" value="Rad50/SbcC_AAA"/>
</dbReference>
<evidence type="ECO:0000256" key="12">
    <source>
        <dbReference type="ARBA" id="ARBA00023172"/>
    </source>
</evidence>
<evidence type="ECO:0000313" key="18">
    <source>
        <dbReference type="Proteomes" id="UP000563050"/>
    </source>
</evidence>
<feature type="region of interest" description="Disordered" evidence="15">
    <location>
        <begin position="343"/>
        <end position="371"/>
    </location>
</feature>
<dbReference type="Proteomes" id="UP000563050">
    <property type="component" value="Unassembled WGS sequence"/>
</dbReference>
<dbReference type="PANTHER" id="PTHR32114:SF2">
    <property type="entry name" value="ABC TRANSPORTER ABCH.3"/>
    <property type="match status" value="1"/>
</dbReference>
<dbReference type="EMBL" id="JACHXQ010000011">
    <property type="protein sequence ID" value="MBB3185265.1"/>
    <property type="molecule type" value="Genomic_DNA"/>
</dbReference>
<keyword evidence="12" id="KW-0233">DNA recombination</keyword>
<feature type="compositionally biased region" description="Basic and acidic residues" evidence="15">
    <location>
        <begin position="362"/>
        <end position="371"/>
    </location>
</feature>
<evidence type="ECO:0000256" key="1">
    <source>
        <dbReference type="ARBA" id="ARBA00006930"/>
    </source>
</evidence>
<evidence type="ECO:0000256" key="11">
    <source>
        <dbReference type="ARBA" id="ARBA00023054"/>
    </source>
</evidence>
<evidence type="ECO:0000256" key="6">
    <source>
        <dbReference type="ARBA" id="ARBA00022741"/>
    </source>
</evidence>
<dbReference type="InterPro" id="IPR027417">
    <property type="entry name" value="P-loop_NTPase"/>
</dbReference>
<evidence type="ECO:0000256" key="2">
    <source>
        <dbReference type="ARBA" id="ARBA00011322"/>
    </source>
</evidence>
<keyword evidence="10" id="KW-0067">ATP-binding</keyword>
<feature type="compositionally biased region" description="Basic residues" evidence="15">
    <location>
        <begin position="760"/>
        <end position="769"/>
    </location>
</feature>
<evidence type="ECO:0000256" key="5">
    <source>
        <dbReference type="ARBA" id="ARBA00022722"/>
    </source>
</evidence>
<keyword evidence="5" id="KW-0540">Nuclease</keyword>
<name>A0A7W5DMC9_9GAMM</name>
<dbReference type="AlphaFoldDB" id="A0A7W5DMC9"/>
<evidence type="ECO:0000256" key="3">
    <source>
        <dbReference type="ARBA" id="ARBA00013368"/>
    </source>
</evidence>
<feature type="compositionally biased region" description="Low complexity" evidence="15">
    <location>
        <begin position="343"/>
        <end position="361"/>
    </location>
</feature>
<dbReference type="GO" id="GO:0006260">
    <property type="term" value="P:DNA replication"/>
    <property type="evidence" value="ECO:0007669"/>
    <property type="project" value="UniProtKB-KW"/>
</dbReference>
<feature type="coiled-coil region" evidence="14">
    <location>
        <begin position="235"/>
        <end position="269"/>
    </location>
</feature>
<keyword evidence="11 14" id="KW-0175">Coiled coil</keyword>
<organism evidence="17 18">
    <name type="scientific">Halomonas fontilapidosi</name>
    <dbReference type="NCBI Taxonomy" id="616675"/>
    <lineage>
        <taxon>Bacteria</taxon>
        <taxon>Pseudomonadati</taxon>
        <taxon>Pseudomonadota</taxon>
        <taxon>Gammaproteobacteria</taxon>
        <taxon>Oceanospirillales</taxon>
        <taxon>Halomonadaceae</taxon>
        <taxon>Halomonas</taxon>
    </lineage>
</organism>
<keyword evidence="8" id="KW-0378">Hydrolase</keyword>
<reference evidence="17 18" key="1">
    <citation type="submission" date="2020-08" db="EMBL/GenBank/DDBJ databases">
        <title>Genomic Encyclopedia of Type Strains, Phase III (KMG-III): the genomes of soil and plant-associated and newly described type strains.</title>
        <authorList>
            <person name="Whitman W."/>
        </authorList>
    </citation>
    <scope>NUCLEOTIDE SEQUENCE [LARGE SCALE GENOMIC DNA]</scope>
    <source>
        <strain evidence="17 18">CECT 7341</strain>
    </source>
</reference>
<feature type="region of interest" description="Disordered" evidence="15">
    <location>
        <begin position="608"/>
        <end position="662"/>
    </location>
</feature>
<feature type="compositionally biased region" description="Basic and acidic residues" evidence="15">
    <location>
        <begin position="775"/>
        <end position="789"/>
    </location>
</feature>
<evidence type="ECO:0000256" key="8">
    <source>
        <dbReference type="ARBA" id="ARBA00022801"/>
    </source>
</evidence>
<dbReference type="GO" id="GO:0005524">
    <property type="term" value="F:ATP binding"/>
    <property type="evidence" value="ECO:0007669"/>
    <property type="project" value="UniProtKB-KW"/>
</dbReference>
<dbReference type="Gene3D" id="3.40.50.300">
    <property type="entry name" value="P-loop containing nucleotide triphosphate hydrolases"/>
    <property type="match status" value="2"/>
</dbReference>
<evidence type="ECO:0000256" key="15">
    <source>
        <dbReference type="SAM" id="MobiDB-lite"/>
    </source>
</evidence>
<evidence type="ECO:0000256" key="13">
    <source>
        <dbReference type="ARBA" id="ARBA00055999"/>
    </source>
</evidence>
<dbReference type="GO" id="GO:0006310">
    <property type="term" value="P:DNA recombination"/>
    <property type="evidence" value="ECO:0007669"/>
    <property type="project" value="UniProtKB-KW"/>
</dbReference>
<dbReference type="GO" id="GO:0016887">
    <property type="term" value="F:ATP hydrolysis activity"/>
    <property type="evidence" value="ECO:0007669"/>
    <property type="project" value="InterPro"/>
</dbReference>
<evidence type="ECO:0000256" key="7">
    <source>
        <dbReference type="ARBA" id="ARBA00022759"/>
    </source>
</evidence>
<comment type="similarity">
    <text evidence="1">Belongs to the SMC family. SbcC subfamily.</text>
</comment>
<feature type="compositionally biased region" description="Basic and acidic residues" evidence="15">
    <location>
        <begin position="610"/>
        <end position="624"/>
    </location>
</feature>
<keyword evidence="18" id="KW-1185">Reference proteome</keyword>
<feature type="coiled-coil region" evidence="14">
    <location>
        <begin position="119"/>
        <end position="146"/>
    </location>
</feature>
<feature type="region of interest" description="Disordered" evidence="15">
    <location>
        <begin position="733"/>
        <end position="789"/>
    </location>
</feature>
<dbReference type="Pfam" id="PF13558">
    <property type="entry name" value="SbcC_Walker_B"/>
    <property type="match status" value="1"/>
</dbReference>
<accession>A0A7W5DMC9</accession>
<comment type="function">
    <text evidence="13">SbcCD cleaves DNA hairpin structures. These structures can inhibit DNA replication and are intermediates in certain DNA recombination reactions. The complex acts as a 3'-&gt;5' double strand exonuclease that can open hairpins. It also has a 5' single-strand endonuclease activity.</text>
</comment>
<dbReference type="GO" id="GO:0006302">
    <property type="term" value="P:double-strand break repair"/>
    <property type="evidence" value="ECO:0007669"/>
    <property type="project" value="InterPro"/>
</dbReference>
<comment type="subunit">
    <text evidence="2">Heterodimer of SbcC and SbcD.</text>
</comment>
<sequence length="1108" mass="124469">MRILALRLENLASLPGPLALDFTVAPLRDAGLFAITGPTGAGKSTLLDALCLALYGSTPRLRRAPARDSQIDDTADSTLTTSDPRTLLRRGTAAGFAEVDFLGRDGRRYRARWAVRRAREKVAGKLQKAEQSLRDLEDDRLLTTQKREFDRLLPERLGLTFDQFTRAVLLAQSEFAAFLQADDNERSDLLERLTGTAEYSAISMAAYRRASEARKAVDALEAKLADDRPADAEARSELEHAATATQQALTDLQAQAESLQAKRRWHEEDDRRHAAYRDGLARQETADAEWHALADLRADRKWRRLIAPRRHAFTRQAALPGEIAALESAHAETVQARDAVAAEQQAAETAQTQAEQALNEATEARRRAEPALHEARVEAQRLATQEKQLSDLEAARTLQQTQADALAREHCRAKENQQAKERQRKEWQAALEQWVGAHSHLDEARQAAQQAHDRAARRHLALEELTSRWQELRRCELALTNLARHLSEDESRRDRLLAEGQTAREQLDRAQSHLDSIGALIDRSRAVRSESVVRLREALQEGEPCPVCGGHDHPWRQHPPATPEAAQLEAQEAEEARQLSEAREARDAAQQRRDELLGEYRAVEAALAQHRQDKATTERQRDSARQALEAHPLQEEFATISEPEREGWLQTQSEQSETQRHREQQRLDELAKAEAELAPLEQALQEGRVALARLEARHGELVRELGDLDERLPPLRQQRDELARALAARLGDHASPDAWQQQLDRAQERARNRRDDAQARLHKAQHAHQRLAQQARHEAEQLDQRRQEQKTLARELTEWRQAHPELSDATLARLLGQSEEEARQEEQRLEAADQARQRAAATLAERRDALLRHRRDQGLIEGNSEETSEEDGDEALISHAVAETLQRRHEALSEAQAELAPRLDEAQRVRDQAAFALSDDERKRERRKAGQAELDAAQAEFRRWGQISELIGSADGKTFRRIAQAYNLEQLLEHANVHLAGLSRRYRLVRGGSPLGLLVEDFDMGDERRSVHSLSGGETFLVSLALALGLASMASGELTIESLFIDEGFGSLDPQSLALAMEALDGLQALGRRVGVISHVQEMHERIPVQIQVEPLGNGTSRAKLGSV</sequence>
<feature type="domain" description="Rad50/SbcC-type AAA" evidence="16">
    <location>
        <begin position="6"/>
        <end position="225"/>
    </location>
</feature>
<evidence type="ECO:0000256" key="4">
    <source>
        <dbReference type="ARBA" id="ARBA00022705"/>
    </source>
</evidence>
<keyword evidence="9 17" id="KW-0269">Exonuclease</keyword>
<keyword evidence="7" id="KW-0255">Endonuclease</keyword>